<sequence>MTCLNETIVGAMLFSLGGFAFAGGPGTDSSEGMMVANIAPLPPETAALAPEPRHFLHRFETTPQPPAPTASNEGPALFPFTPSVARIDDTVDSAYAVQPGYDVRRIAVSPATSPGQAPGQTAGAAGTGALRGLPSSVAQVSIVQWNNEDSKLGSQPQRGLQVRTDDWVVSASARVALFRSHETGATVYVRRRF</sequence>
<dbReference type="EMBL" id="CABPSI010000001">
    <property type="protein sequence ID" value="VVD79128.1"/>
    <property type="molecule type" value="Genomic_DNA"/>
</dbReference>
<organism evidence="2 3">
    <name type="scientific">Pandoraea iniqua</name>
    <dbReference type="NCBI Taxonomy" id="2508288"/>
    <lineage>
        <taxon>Bacteria</taxon>
        <taxon>Pseudomonadati</taxon>
        <taxon>Pseudomonadota</taxon>
        <taxon>Betaproteobacteria</taxon>
        <taxon>Burkholderiales</taxon>
        <taxon>Burkholderiaceae</taxon>
        <taxon>Pandoraea</taxon>
    </lineage>
</organism>
<feature type="chain" id="PRO_5022711951" evidence="1">
    <location>
        <begin position="23"/>
        <end position="193"/>
    </location>
</feature>
<dbReference type="RefSeq" id="WP_150683117.1">
    <property type="nucleotide sequence ID" value="NZ_CABPSI010000001.1"/>
</dbReference>
<keyword evidence="1" id="KW-0732">Signal</keyword>
<proteinExistence type="predicted"/>
<evidence type="ECO:0000256" key="1">
    <source>
        <dbReference type="SAM" id="SignalP"/>
    </source>
</evidence>
<keyword evidence="3" id="KW-1185">Reference proteome</keyword>
<dbReference type="AlphaFoldDB" id="A0A5E4SXK6"/>
<evidence type="ECO:0000313" key="2">
    <source>
        <dbReference type="EMBL" id="VVD79128.1"/>
    </source>
</evidence>
<accession>A0A5E4SXK6</accession>
<reference evidence="2 3" key="1">
    <citation type="submission" date="2019-08" db="EMBL/GenBank/DDBJ databases">
        <authorList>
            <person name="Peeters C."/>
        </authorList>
    </citation>
    <scope>NUCLEOTIDE SEQUENCE [LARGE SCALE GENOMIC DNA]</scope>
    <source>
        <strain evidence="2 3">LMG 31115</strain>
    </source>
</reference>
<protein>
    <submittedName>
        <fullName evidence="2">Uncharacterized protein</fullName>
    </submittedName>
</protein>
<name>A0A5E4SXK6_9BURK</name>
<evidence type="ECO:0000313" key="3">
    <source>
        <dbReference type="Proteomes" id="UP000333828"/>
    </source>
</evidence>
<gene>
    <name evidence="2" type="ORF">PIN31115_01020</name>
</gene>
<feature type="signal peptide" evidence="1">
    <location>
        <begin position="1"/>
        <end position="22"/>
    </location>
</feature>
<dbReference type="Proteomes" id="UP000333828">
    <property type="component" value="Unassembled WGS sequence"/>
</dbReference>